<dbReference type="GO" id="GO:0009982">
    <property type="term" value="F:pseudouridine synthase activity"/>
    <property type="evidence" value="ECO:0007669"/>
    <property type="project" value="InterPro"/>
</dbReference>
<evidence type="ECO:0000256" key="1">
    <source>
        <dbReference type="ARBA" id="ARBA00010876"/>
    </source>
</evidence>
<keyword evidence="6" id="KW-1185">Reference proteome</keyword>
<name>A0A5A7N400_9PROT</name>
<organism evidence="5 6">
    <name type="scientific">Iodidimonas nitroreducens</name>
    <dbReference type="NCBI Taxonomy" id="1236968"/>
    <lineage>
        <taxon>Bacteria</taxon>
        <taxon>Pseudomonadati</taxon>
        <taxon>Pseudomonadota</taxon>
        <taxon>Alphaproteobacteria</taxon>
        <taxon>Iodidimonadales</taxon>
        <taxon>Iodidimonadaceae</taxon>
        <taxon>Iodidimonas</taxon>
    </lineage>
</organism>
<dbReference type="SUPFAM" id="SSF55120">
    <property type="entry name" value="Pseudouridine synthase"/>
    <property type="match status" value="1"/>
</dbReference>
<dbReference type="GO" id="GO:0001522">
    <property type="term" value="P:pseudouridine synthesis"/>
    <property type="evidence" value="ECO:0007669"/>
    <property type="project" value="InterPro"/>
</dbReference>
<dbReference type="RefSeq" id="WP_313978791.1">
    <property type="nucleotide sequence ID" value="NZ_BKCN01000002.1"/>
</dbReference>
<dbReference type="InterPro" id="IPR020103">
    <property type="entry name" value="PsdUridine_synth_cat_dom_sf"/>
</dbReference>
<dbReference type="GO" id="GO:0140098">
    <property type="term" value="F:catalytic activity, acting on RNA"/>
    <property type="evidence" value="ECO:0007669"/>
    <property type="project" value="UniProtKB-ARBA"/>
</dbReference>
<dbReference type="InterPro" id="IPR050188">
    <property type="entry name" value="RluA_PseudoU_synthase"/>
</dbReference>
<evidence type="ECO:0000259" key="4">
    <source>
        <dbReference type="Pfam" id="PF00849"/>
    </source>
</evidence>
<accession>A0A5A7N400</accession>
<dbReference type="Gene3D" id="3.30.2350.10">
    <property type="entry name" value="Pseudouridine synthase"/>
    <property type="match status" value="1"/>
</dbReference>
<keyword evidence="2" id="KW-0413">Isomerase</keyword>
<dbReference type="PANTHER" id="PTHR21600:SF83">
    <property type="entry name" value="PSEUDOURIDYLATE SYNTHASE RPUSD4, MITOCHONDRIAL"/>
    <property type="match status" value="1"/>
</dbReference>
<gene>
    <name evidence="5" type="ORF">JCM17846_06730</name>
</gene>
<protein>
    <recommendedName>
        <fullName evidence="4">Pseudouridine synthase RsuA/RluA-like domain-containing protein</fullName>
    </recommendedName>
</protein>
<reference evidence="5 6" key="1">
    <citation type="submission" date="2019-09" db="EMBL/GenBank/DDBJ databases">
        <title>NBRP : Genome information of microbial organism related human and environment.</title>
        <authorList>
            <person name="Hattori M."/>
            <person name="Oshima K."/>
            <person name="Inaba H."/>
            <person name="Suda W."/>
            <person name="Sakamoto M."/>
            <person name="Iino T."/>
            <person name="Kitahara M."/>
            <person name="Oshida Y."/>
            <person name="Iida T."/>
            <person name="Kudo T."/>
            <person name="Itoh T."/>
            <person name="Ohkuma M."/>
        </authorList>
    </citation>
    <scope>NUCLEOTIDE SEQUENCE [LARGE SCALE GENOMIC DNA]</scope>
    <source>
        <strain evidence="5 6">Q-1</strain>
    </source>
</reference>
<dbReference type="Pfam" id="PF00849">
    <property type="entry name" value="PseudoU_synth_2"/>
    <property type="match status" value="1"/>
</dbReference>
<dbReference type="GO" id="GO:0006396">
    <property type="term" value="P:RNA processing"/>
    <property type="evidence" value="ECO:0007669"/>
    <property type="project" value="UniProtKB-ARBA"/>
</dbReference>
<evidence type="ECO:0000313" key="5">
    <source>
        <dbReference type="EMBL" id="GER02991.1"/>
    </source>
</evidence>
<evidence type="ECO:0000256" key="2">
    <source>
        <dbReference type="ARBA" id="ARBA00023235"/>
    </source>
</evidence>
<evidence type="ECO:0000313" key="6">
    <source>
        <dbReference type="Proteomes" id="UP000324996"/>
    </source>
</evidence>
<dbReference type="PANTHER" id="PTHR21600">
    <property type="entry name" value="MITOCHONDRIAL RNA PSEUDOURIDINE SYNTHASE"/>
    <property type="match status" value="1"/>
</dbReference>
<sequence length="122" mass="13946">MIVSPKGKSAITDYRVLDSWDGHHLLELHPRTGRTHQIRVHLAEIGCPILGEPKYDPALKASAPAHKDRDSAQPSNDQKLYLHARRIELPLYADRPLIDIRAPLPDHFKMLINQYDQSHLSF</sequence>
<feature type="domain" description="Pseudouridine synthase RsuA/RluA-like" evidence="4">
    <location>
        <begin position="6"/>
        <end position="43"/>
    </location>
</feature>
<feature type="region of interest" description="Disordered" evidence="3">
    <location>
        <begin position="59"/>
        <end position="79"/>
    </location>
</feature>
<proteinExistence type="inferred from homology"/>
<evidence type="ECO:0000256" key="3">
    <source>
        <dbReference type="SAM" id="MobiDB-lite"/>
    </source>
</evidence>
<dbReference type="EMBL" id="BKCN01000002">
    <property type="protein sequence ID" value="GER02991.1"/>
    <property type="molecule type" value="Genomic_DNA"/>
</dbReference>
<dbReference type="Proteomes" id="UP000324996">
    <property type="component" value="Unassembled WGS sequence"/>
</dbReference>
<dbReference type="GO" id="GO:0003723">
    <property type="term" value="F:RNA binding"/>
    <property type="evidence" value="ECO:0007669"/>
    <property type="project" value="InterPro"/>
</dbReference>
<dbReference type="CDD" id="cd02869">
    <property type="entry name" value="PseudoU_synth_RluA_like"/>
    <property type="match status" value="1"/>
</dbReference>
<comment type="caution">
    <text evidence="5">The sequence shown here is derived from an EMBL/GenBank/DDBJ whole genome shotgun (WGS) entry which is preliminary data.</text>
</comment>
<dbReference type="AlphaFoldDB" id="A0A5A7N400"/>
<comment type="similarity">
    <text evidence="1">Belongs to the pseudouridine synthase RluA family.</text>
</comment>
<dbReference type="InterPro" id="IPR006145">
    <property type="entry name" value="PsdUridine_synth_RsuA/RluA"/>
</dbReference>